<dbReference type="PANTHER" id="PTHR47785">
    <property type="entry name" value="ZN(II)2CYS6 TRANSCRIPTION FACTOR (EUROFUNG)-RELATED-RELATED"/>
    <property type="match status" value="1"/>
</dbReference>
<dbReference type="InterPro" id="IPR053181">
    <property type="entry name" value="EcdB-like_regulator"/>
</dbReference>
<dbReference type="Gene3D" id="4.10.240.10">
    <property type="entry name" value="Zn(2)-C6 fungal-type DNA-binding domain"/>
    <property type="match status" value="1"/>
</dbReference>
<dbReference type="RefSeq" id="XP_016213001.1">
    <property type="nucleotide sequence ID" value="XM_016359322.1"/>
</dbReference>
<gene>
    <name evidence="3" type="ORF">PV09_05774</name>
</gene>
<dbReference type="EMBL" id="KN847546">
    <property type="protein sequence ID" value="KIW03132.1"/>
    <property type="molecule type" value="Genomic_DNA"/>
</dbReference>
<evidence type="ECO:0000259" key="2">
    <source>
        <dbReference type="PROSITE" id="PS50048"/>
    </source>
</evidence>
<dbReference type="CDD" id="cd00067">
    <property type="entry name" value="GAL4"/>
    <property type="match status" value="1"/>
</dbReference>
<dbReference type="PROSITE" id="PS00463">
    <property type="entry name" value="ZN2_CY6_FUNGAL_1"/>
    <property type="match status" value="1"/>
</dbReference>
<dbReference type="InterPro" id="IPR036864">
    <property type="entry name" value="Zn2-C6_fun-type_DNA-bd_sf"/>
</dbReference>
<evidence type="ECO:0000313" key="4">
    <source>
        <dbReference type="Proteomes" id="UP000053259"/>
    </source>
</evidence>
<organism evidence="3 4">
    <name type="scientific">Verruconis gallopava</name>
    <dbReference type="NCBI Taxonomy" id="253628"/>
    <lineage>
        <taxon>Eukaryota</taxon>
        <taxon>Fungi</taxon>
        <taxon>Dikarya</taxon>
        <taxon>Ascomycota</taxon>
        <taxon>Pezizomycotina</taxon>
        <taxon>Dothideomycetes</taxon>
        <taxon>Pleosporomycetidae</taxon>
        <taxon>Venturiales</taxon>
        <taxon>Sympoventuriaceae</taxon>
        <taxon>Verruconis</taxon>
    </lineage>
</organism>
<name>A0A0D1YRB3_9PEZI</name>
<dbReference type="InParanoid" id="A0A0D1YRB3"/>
<protein>
    <recommendedName>
        <fullName evidence="2">Zn(2)-C6 fungal-type domain-containing protein</fullName>
    </recommendedName>
</protein>
<evidence type="ECO:0000313" key="3">
    <source>
        <dbReference type="EMBL" id="KIW03132.1"/>
    </source>
</evidence>
<dbReference type="CDD" id="cd12148">
    <property type="entry name" value="fungal_TF_MHR"/>
    <property type="match status" value="1"/>
</dbReference>
<dbReference type="Proteomes" id="UP000053259">
    <property type="component" value="Unassembled WGS sequence"/>
</dbReference>
<sequence>MEQNSWQSDEPAAKRFKVYLACDICRKRKTRCDGTRPICTPCKAADRNCSYRKPADASVDFNILERLAEAERRLQELESRTQTSPLSARNIPTWSGDSAELSQFPDLHTAASCKILQCWPRLGVKFTLTEFEPLHYPKIGDQAESRLMQPFRGSEGLPSAGVLRDALSLFYSGLSDISALFEHLCFSTDIFSHDKLSRELEAFESGLNSLDPSLLSIECLLILTLAFTLKPEGDTADCYGFSHLLAAETCFREALRQSWKLAAKAEYRQTPILLLIAYIHVYVFSRPFHALGLLRHITPLLERRKGQFISNQVHTWTELHYILESDLLTEIDGILTTPKTSRRVLTANGQGHDRGSVDSFGQYPSPSADEGASTQSLIRHHLWLRAFQNRVLTKLYSISRAYCHPSEIGSDVAELSRELEIWYRSLPLDMQFSRNLSTSPSSSLRMNELSERYFACNFLLHRPVLYFVLHEDLEKASSPPGSLPSPGVQPWMVDASQTCIHSSLILLASRTIPRKHNNWCDNQLLLAAYLMTLQGLLNTKATEVFPECRNVDALLDSAEAAIESSPLIAEVDRMTLAIMRNVRHNVRPTSNHQVENLVA</sequence>
<evidence type="ECO:0000256" key="1">
    <source>
        <dbReference type="ARBA" id="ARBA00023242"/>
    </source>
</evidence>
<dbReference type="VEuPathDB" id="FungiDB:PV09_05774"/>
<reference evidence="3 4" key="1">
    <citation type="submission" date="2015-01" db="EMBL/GenBank/DDBJ databases">
        <title>The Genome Sequence of Ochroconis gallopava CBS43764.</title>
        <authorList>
            <consortium name="The Broad Institute Genomics Platform"/>
            <person name="Cuomo C."/>
            <person name="de Hoog S."/>
            <person name="Gorbushina A."/>
            <person name="Stielow B."/>
            <person name="Teixiera M."/>
            <person name="Abouelleil A."/>
            <person name="Chapman S.B."/>
            <person name="Priest M."/>
            <person name="Young S.K."/>
            <person name="Wortman J."/>
            <person name="Nusbaum C."/>
            <person name="Birren B."/>
        </authorList>
    </citation>
    <scope>NUCLEOTIDE SEQUENCE [LARGE SCALE GENOMIC DNA]</scope>
    <source>
        <strain evidence="3 4">CBS 43764</strain>
    </source>
</reference>
<dbReference type="SMART" id="SM00066">
    <property type="entry name" value="GAL4"/>
    <property type="match status" value="1"/>
</dbReference>
<accession>A0A0D1YRB3</accession>
<dbReference type="SUPFAM" id="SSF57701">
    <property type="entry name" value="Zn2/Cys6 DNA-binding domain"/>
    <property type="match status" value="1"/>
</dbReference>
<proteinExistence type="predicted"/>
<keyword evidence="1" id="KW-0539">Nucleus</keyword>
<dbReference type="GO" id="GO:0000981">
    <property type="term" value="F:DNA-binding transcription factor activity, RNA polymerase II-specific"/>
    <property type="evidence" value="ECO:0007669"/>
    <property type="project" value="InterPro"/>
</dbReference>
<dbReference type="Pfam" id="PF00172">
    <property type="entry name" value="Zn_clus"/>
    <property type="match status" value="1"/>
</dbReference>
<dbReference type="AlphaFoldDB" id="A0A0D1YRB3"/>
<keyword evidence="4" id="KW-1185">Reference proteome</keyword>
<dbReference type="GO" id="GO:0008270">
    <property type="term" value="F:zinc ion binding"/>
    <property type="evidence" value="ECO:0007669"/>
    <property type="project" value="InterPro"/>
</dbReference>
<dbReference type="HOGENOM" id="CLU_029127_0_0_1"/>
<dbReference type="PROSITE" id="PS50048">
    <property type="entry name" value="ZN2_CY6_FUNGAL_2"/>
    <property type="match status" value="1"/>
</dbReference>
<dbReference type="OrthoDB" id="10261408at2759"/>
<dbReference type="GeneID" id="27313747"/>
<feature type="domain" description="Zn(2)-C6 fungal-type" evidence="2">
    <location>
        <begin position="21"/>
        <end position="51"/>
    </location>
</feature>
<dbReference type="InterPro" id="IPR001138">
    <property type="entry name" value="Zn2Cys6_DnaBD"/>
</dbReference>